<dbReference type="Gene3D" id="3.30.590.10">
    <property type="entry name" value="Glutamine synthetase/guanido kinase, catalytic domain"/>
    <property type="match status" value="1"/>
</dbReference>
<accession>A0A2S8B6Z8</accession>
<evidence type="ECO:0000256" key="2">
    <source>
        <dbReference type="ARBA" id="ARBA00003117"/>
    </source>
</evidence>
<gene>
    <name evidence="10" type="ORF">CVO77_06650</name>
</gene>
<feature type="domain" description="GS catalytic" evidence="9">
    <location>
        <begin position="102"/>
        <end position="437"/>
    </location>
</feature>
<comment type="similarity">
    <text evidence="7 8">Belongs to the glutamine synthetase family.</text>
</comment>
<keyword evidence="4" id="KW-0547">Nucleotide-binding</keyword>
<protein>
    <submittedName>
        <fullName evidence="10">Glutamine synthetase</fullName>
    </submittedName>
</protein>
<keyword evidence="3" id="KW-0436">Ligase</keyword>
<dbReference type="EMBL" id="PHFW01000002">
    <property type="protein sequence ID" value="PQM28182.1"/>
    <property type="molecule type" value="Genomic_DNA"/>
</dbReference>
<comment type="cofactor">
    <cofactor evidence="1">
        <name>Mg(2+)</name>
        <dbReference type="ChEBI" id="CHEBI:18420"/>
    </cofactor>
</comment>
<dbReference type="Pfam" id="PF00120">
    <property type="entry name" value="Gln-synt_C"/>
    <property type="match status" value="1"/>
</dbReference>
<dbReference type="InterPro" id="IPR036651">
    <property type="entry name" value="Gln_synt_N_sf"/>
</dbReference>
<sequence length="437" mass="46479">MTMALTGIVTTDLAAITRGRWVSTARYEAGDDGGIGWLPANLALTPFGGIATPNPWGSIGDLRVIADRAARYRTAATGAATTFDIVMGDIVELDGTPWRCCPRTLLRDAVAALRAETGLSLRIAVEQEFQIFGAGFPAAHPLSITALRRADPFAPLLMAALDEAGVDPEVVLAEFGTDQFEVTCSPADPITAADRAIAIREIVREIVGVRGWQASFAPKTAPDAVGNGVHIHFSLTDAEGRPAGYDGAQPGGLSAQGASFCAGVLRHLPALTMFSAPSVTSYYRLRPQGWSASWTWLADRDREATLRICPTTTVGGRDPARQHNVEYRAADATANPYVAIAALIRAGLGGLVDGLPPPPVVVEHPDTLDPAACAALGLRRLPETLAEAMAAWQGDAVALGWFAPDFAETWRSVRRAELARLADLTPDEACRLYRDLY</sequence>
<dbReference type="GO" id="GO:0004356">
    <property type="term" value="F:glutamine synthetase activity"/>
    <property type="evidence" value="ECO:0007669"/>
    <property type="project" value="InterPro"/>
</dbReference>
<evidence type="ECO:0000256" key="3">
    <source>
        <dbReference type="ARBA" id="ARBA00022598"/>
    </source>
</evidence>
<dbReference type="Gene3D" id="3.10.20.70">
    <property type="entry name" value="Glutamine synthetase, N-terminal domain"/>
    <property type="match status" value="1"/>
</dbReference>
<name>A0A2S8B6Z8_9SPHN</name>
<dbReference type="InterPro" id="IPR008147">
    <property type="entry name" value="Gln_synt_N"/>
</dbReference>
<reference evidence="11" key="1">
    <citation type="submission" date="2017-11" db="EMBL/GenBank/DDBJ databases">
        <title>The complete genome sequence of Sphingopyxis pomeranensis sp. nov. strain WS5A3p.</title>
        <authorList>
            <person name="Kaminski M.A."/>
        </authorList>
    </citation>
    <scope>NUCLEOTIDE SEQUENCE [LARGE SCALE GENOMIC DNA]</scope>
    <source>
        <strain evidence="11">WS5A3p</strain>
    </source>
</reference>
<dbReference type="AlphaFoldDB" id="A0A2S8B6Z8"/>
<evidence type="ECO:0000256" key="8">
    <source>
        <dbReference type="RuleBase" id="RU000384"/>
    </source>
</evidence>
<dbReference type="Proteomes" id="UP000238954">
    <property type="component" value="Chromosome"/>
</dbReference>
<dbReference type="GO" id="GO:0005524">
    <property type="term" value="F:ATP binding"/>
    <property type="evidence" value="ECO:0007669"/>
    <property type="project" value="UniProtKB-KW"/>
</dbReference>
<dbReference type="InterPro" id="IPR014746">
    <property type="entry name" value="Gln_synth/guanido_kin_cat_dom"/>
</dbReference>
<comment type="function">
    <text evidence="2">Catalyzes the ATP-dependent biosynthesis of glutamine from glutamate and ammonia.</text>
</comment>
<evidence type="ECO:0000256" key="1">
    <source>
        <dbReference type="ARBA" id="ARBA00001946"/>
    </source>
</evidence>
<dbReference type="OrthoDB" id="9807095at2"/>
<evidence type="ECO:0000313" key="11">
    <source>
        <dbReference type="Proteomes" id="UP000238954"/>
    </source>
</evidence>
<comment type="caution">
    <text evidence="10">The sequence shown here is derived from an EMBL/GenBank/DDBJ whole genome shotgun (WGS) entry which is preliminary data.</text>
</comment>
<dbReference type="SUPFAM" id="SSF55931">
    <property type="entry name" value="Glutamine synthetase/guanido kinase"/>
    <property type="match status" value="1"/>
</dbReference>
<keyword evidence="6" id="KW-0535">Nitrogen fixation</keyword>
<evidence type="ECO:0000256" key="7">
    <source>
        <dbReference type="PROSITE-ProRule" id="PRU01331"/>
    </source>
</evidence>
<evidence type="ECO:0000256" key="5">
    <source>
        <dbReference type="ARBA" id="ARBA00022840"/>
    </source>
</evidence>
<dbReference type="InterPro" id="IPR008146">
    <property type="entry name" value="Gln_synth_cat_dom"/>
</dbReference>
<dbReference type="RefSeq" id="WP_105998440.1">
    <property type="nucleotide sequence ID" value="NZ_CM009578.1"/>
</dbReference>
<evidence type="ECO:0000256" key="6">
    <source>
        <dbReference type="ARBA" id="ARBA00023231"/>
    </source>
</evidence>
<dbReference type="PROSITE" id="PS51987">
    <property type="entry name" value="GS_CATALYTIC"/>
    <property type="match status" value="1"/>
</dbReference>
<evidence type="ECO:0000313" key="10">
    <source>
        <dbReference type="EMBL" id="PQM28182.1"/>
    </source>
</evidence>
<dbReference type="GO" id="GO:0006542">
    <property type="term" value="P:glutamine biosynthetic process"/>
    <property type="evidence" value="ECO:0007669"/>
    <property type="project" value="InterPro"/>
</dbReference>
<keyword evidence="11" id="KW-1185">Reference proteome</keyword>
<dbReference type="SMART" id="SM01230">
    <property type="entry name" value="Gln-synt_C"/>
    <property type="match status" value="1"/>
</dbReference>
<evidence type="ECO:0000259" key="9">
    <source>
        <dbReference type="PROSITE" id="PS51987"/>
    </source>
</evidence>
<evidence type="ECO:0000256" key="4">
    <source>
        <dbReference type="ARBA" id="ARBA00022741"/>
    </source>
</evidence>
<proteinExistence type="inferred from homology"/>
<dbReference type="PANTHER" id="PTHR43785:SF12">
    <property type="entry name" value="TYPE-1 GLUTAMINE SYNTHETASE 2"/>
    <property type="match status" value="1"/>
</dbReference>
<dbReference type="PANTHER" id="PTHR43785">
    <property type="entry name" value="GAMMA-GLUTAMYLPUTRESCINE SYNTHETASE"/>
    <property type="match status" value="1"/>
</dbReference>
<keyword evidence="5" id="KW-0067">ATP-binding</keyword>
<organism evidence="10 11">
    <name type="scientific">Sphingopyxis lindanitolerans</name>
    <dbReference type="NCBI Taxonomy" id="2054227"/>
    <lineage>
        <taxon>Bacteria</taxon>
        <taxon>Pseudomonadati</taxon>
        <taxon>Pseudomonadota</taxon>
        <taxon>Alphaproteobacteria</taxon>
        <taxon>Sphingomonadales</taxon>
        <taxon>Sphingomonadaceae</taxon>
        <taxon>Sphingopyxis</taxon>
    </lineage>
</organism>
<dbReference type="Pfam" id="PF16952">
    <property type="entry name" value="Gln-synt_N_2"/>
    <property type="match status" value="1"/>
</dbReference>